<dbReference type="Pfam" id="PF00809">
    <property type="entry name" value="Pterin_bind"/>
    <property type="match status" value="1"/>
</dbReference>
<dbReference type="GO" id="GO:0031419">
    <property type="term" value="F:cobalamin binding"/>
    <property type="evidence" value="ECO:0007669"/>
    <property type="project" value="UniProtKB-KW"/>
</dbReference>
<dbReference type="Gene3D" id="3.20.20.20">
    <property type="entry name" value="Dihydropteroate synthase-like"/>
    <property type="match status" value="1"/>
</dbReference>
<dbReference type="GO" id="GO:0050667">
    <property type="term" value="P:homocysteine metabolic process"/>
    <property type="evidence" value="ECO:0007669"/>
    <property type="project" value="TreeGrafter"/>
</dbReference>
<dbReference type="PANTHER" id="PTHR45833:SF1">
    <property type="entry name" value="METHIONINE SYNTHASE"/>
    <property type="match status" value="1"/>
</dbReference>
<dbReference type="GO" id="GO:0046872">
    <property type="term" value="F:metal ion binding"/>
    <property type="evidence" value="ECO:0007669"/>
    <property type="project" value="UniProtKB-KW"/>
</dbReference>
<accession>X0T5Q9</accession>
<dbReference type="NCBIfam" id="NF005719">
    <property type="entry name" value="PRK07535.1"/>
    <property type="match status" value="1"/>
</dbReference>
<comment type="similarity">
    <text evidence="1">Belongs to the vitamin-B12 dependent methionine synthase family.</text>
</comment>
<name>X0T5Q9_9ZZZZ</name>
<evidence type="ECO:0000313" key="8">
    <source>
        <dbReference type="EMBL" id="GAF71415.1"/>
    </source>
</evidence>
<evidence type="ECO:0000256" key="4">
    <source>
        <dbReference type="ARBA" id="ARBA00022679"/>
    </source>
</evidence>
<sequence>MLVIGENINASNKLVAEAIAKRDEVFLVNLAKAQTLAGADFIDVNAGSGNGSLQEATAAIRWLVGIIQVAIEQPLAIDSDSPEVIKAALQEYHGERLIINSVTAEPARLESIGPLVAERQAWVIALAMGTEGIPDRVEERLTACDLIMSYLTGLGVKAEQVLFDPLVLPIAVDTRQGLVTLKTIEQIKSRYPDARTVIGLSNISYGLPKRKLVNRAFLLMAAYAGLDAVIVDPLDNKAMSLIKVADMLIGKDSSCRAYLRAHRKGNIVD</sequence>
<dbReference type="GO" id="GO:0046653">
    <property type="term" value="P:tetrahydrofolate metabolic process"/>
    <property type="evidence" value="ECO:0007669"/>
    <property type="project" value="TreeGrafter"/>
</dbReference>
<evidence type="ECO:0000259" key="7">
    <source>
        <dbReference type="PROSITE" id="PS50972"/>
    </source>
</evidence>
<keyword evidence="4" id="KW-0808">Transferase</keyword>
<dbReference type="PANTHER" id="PTHR45833">
    <property type="entry name" value="METHIONINE SYNTHASE"/>
    <property type="match status" value="1"/>
</dbReference>
<keyword evidence="6" id="KW-0170">Cobalt</keyword>
<dbReference type="PROSITE" id="PS50972">
    <property type="entry name" value="PTERIN_BINDING"/>
    <property type="match status" value="1"/>
</dbReference>
<dbReference type="GO" id="GO:0005829">
    <property type="term" value="C:cytosol"/>
    <property type="evidence" value="ECO:0007669"/>
    <property type="project" value="TreeGrafter"/>
</dbReference>
<evidence type="ECO:0000256" key="1">
    <source>
        <dbReference type="ARBA" id="ARBA00010398"/>
    </source>
</evidence>
<feature type="domain" description="Pterin-binding" evidence="7">
    <location>
        <begin position="1"/>
        <end position="249"/>
    </location>
</feature>
<dbReference type="InterPro" id="IPR000489">
    <property type="entry name" value="Pterin-binding_dom"/>
</dbReference>
<gene>
    <name evidence="8" type="ORF">S01H1_15196</name>
</gene>
<keyword evidence="5" id="KW-0479">Metal-binding</keyword>
<dbReference type="GO" id="GO:0008705">
    <property type="term" value="F:methionine synthase activity"/>
    <property type="evidence" value="ECO:0007669"/>
    <property type="project" value="TreeGrafter"/>
</dbReference>
<dbReference type="SUPFAM" id="SSF51717">
    <property type="entry name" value="Dihydropteroate synthetase-like"/>
    <property type="match status" value="1"/>
</dbReference>
<evidence type="ECO:0000256" key="6">
    <source>
        <dbReference type="ARBA" id="ARBA00023285"/>
    </source>
</evidence>
<keyword evidence="3" id="KW-0846">Cobalamin</keyword>
<dbReference type="InterPro" id="IPR050554">
    <property type="entry name" value="Met_Synthase/Corrinoid"/>
</dbReference>
<comment type="caution">
    <text evidence="8">The sequence shown here is derived from an EMBL/GenBank/DDBJ whole genome shotgun (WGS) entry which is preliminary data.</text>
</comment>
<dbReference type="AlphaFoldDB" id="X0T5Q9"/>
<keyword evidence="2" id="KW-0489">Methyltransferase</keyword>
<evidence type="ECO:0000256" key="5">
    <source>
        <dbReference type="ARBA" id="ARBA00022723"/>
    </source>
</evidence>
<dbReference type="GO" id="GO:0032259">
    <property type="term" value="P:methylation"/>
    <property type="evidence" value="ECO:0007669"/>
    <property type="project" value="UniProtKB-KW"/>
</dbReference>
<organism evidence="8">
    <name type="scientific">marine sediment metagenome</name>
    <dbReference type="NCBI Taxonomy" id="412755"/>
    <lineage>
        <taxon>unclassified sequences</taxon>
        <taxon>metagenomes</taxon>
        <taxon>ecological metagenomes</taxon>
    </lineage>
</organism>
<dbReference type="InterPro" id="IPR011005">
    <property type="entry name" value="Dihydropteroate_synth-like_sf"/>
</dbReference>
<reference evidence="8" key="1">
    <citation type="journal article" date="2014" name="Front. Microbiol.">
        <title>High frequency of phylogenetically diverse reductive dehalogenase-homologous genes in deep subseafloor sedimentary metagenomes.</title>
        <authorList>
            <person name="Kawai M."/>
            <person name="Futagami T."/>
            <person name="Toyoda A."/>
            <person name="Takaki Y."/>
            <person name="Nishi S."/>
            <person name="Hori S."/>
            <person name="Arai W."/>
            <person name="Tsubouchi T."/>
            <person name="Morono Y."/>
            <person name="Uchiyama I."/>
            <person name="Ito T."/>
            <person name="Fujiyama A."/>
            <person name="Inagaki F."/>
            <person name="Takami H."/>
        </authorList>
    </citation>
    <scope>NUCLEOTIDE SEQUENCE</scope>
    <source>
        <strain evidence="8">Expedition CK06-06</strain>
    </source>
</reference>
<proteinExistence type="inferred from homology"/>
<dbReference type="EMBL" id="BARS01007933">
    <property type="protein sequence ID" value="GAF71415.1"/>
    <property type="molecule type" value="Genomic_DNA"/>
</dbReference>
<protein>
    <recommendedName>
        <fullName evidence="7">Pterin-binding domain-containing protein</fullName>
    </recommendedName>
</protein>
<evidence type="ECO:0000256" key="3">
    <source>
        <dbReference type="ARBA" id="ARBA00022628"/>
    </source>
</evidence>
<evidence type="ECO:0000256" key="2">
    <source>
        <dbReference type="ARBA" id="ARBA00022603"/>
    </source>
</evidence>